<feature type="transmembrane region" description="Helical" evidence="6">
    <location>
        <begin position="275"/>
        <end position="295"/>
    </location>
</feature>
<comment type="caution">
    <text evidence="9">The sequence shown here is derived from an EMBL/GenBank/DDBJ whole genome shotgun (WGS) entry which is preliminary data.</text>
</comment>
<evidence type="ECO:0000256" key="4">
    <source>
        <dbReference type="ARBA" id="ARBA00022989"/>
    </source>
</evidence>
<feature type="domain" description="MacB-like periplasmic core" evidence="8">
    <location>
        <begin position="15"/>
        <end position="222"/>
    </location>
</feature>
<evidence type="ECO:0000259" key="7">
    <source>
        <dbReference type="Pfam" id="PF02687"/>
    </source>
</evidence>
<dbReference type="Pfam" id="PF12704">
    <property type="entry name" value="MacB_PCD"/>
    <property type="match status" value="1"/>
</dbReference>
<dbReference type="PANTHER" id="PTHR30572:SF18">
    <property type="entry name" value="ABC-TYPE MACROLIDE FAMILY EXPORT SYSTEM PERMEASE COMPONENT 2"/>
    <property type="match status" value="1"/>
</dbReference>
<keyword evidence="2" id="KW-1003">Cell membrane</keyword>
<organism evidence="9 10">
    <name type="scientific">Phocaeicola faecium</name>
    <dbReference type="NCBI Taxonomy" id="2762213"/>
    <lineage>
        <taxon>Bacteria</taxon>
        <taxon>Pseudomonadati</taxon>
        <taxon>Bacteroidota</taxon>
        <taxon>Bacteroidia</taxon>
        <taxon>Bacteroidales</taxon>
        <taxon>Bacteroidaceae</taxon>
        <taxon>Phocaeicola</taxon>
    </lineage>
</organism>
<dbReference type="InterPro" id="IPR003838">
    <property type="entry name" value="ABC3_permease_C"/>
</dbReference>
<protein>
    <submittedName>
        <fullName evidence="9">ABC transporter permease</fullName>
    </submittedName>
</protein>
<dbReference type="Proteomes" id="UP000616346">
    <property type="component" value="Unassembled WGS sequence"/>
</dbReference>
<proteinExistence type="predicted"/>
<feature type="transmembrane region" description="Helical" evidence="6">
    <location>
        <begin position="709"/>
        <end position="732"/>
    </location>
</feature>
<dbReference type="Pfam" id="PF02687">
    <property type="entry name" value="FtsX"/>
    <property type="match status" value="2"/>
</dbReference>
<keyword evidence="3 6" id="KW-0812">Transmembrane</keyword>
<evidence type="ECO:0000256" key="6">
    <source>
        <dbReference type="SAM" id="Phobius"/>
    </source>
</evidence>
<evidence type="ECO:0000256" key="3">
    <source>
        <dbReference type="ARBA" id="ARBA00022692"/>
    </source>
</evidence>
<feature type="transmembrane region" description="Helical" evidence="6">
    <location>
        <begin position="371"/>
        <end position="393"/>
    </location>
</feature>
<dbReference type="InterPro" id="IPR050250">
    <property type="entry name" value="Macrolide_Exporter_MacB"/>
</dbReference>
<reference evidence="9 10" key="1">
    <citation type="submission" date="2020-08" db="EMBL/GenBank/DDBJ databases">
        <title>A Genomic Blueprint of the Chicken Gut Microbiome.</title>
        <authorList>
            <person name="Gilroy R."/>
            <person name="Ravi A."/>
            <person name="Getino M."/>
            <person name="Pursley I."/>
            <person name="Horton D.L."/>
            <person name="Alikhan N.-F."/>
            <person name="Baker D."/>
            <person name="Gharbi K."/>
            <person name="Hall N."/>
            <person name="Watson M."/>
            <person name="Adriaenssens E.M."/>
            <person name="Foster-Nyarko E."/>
            <person name="Jarju S."/>
            <person name="Secka A."/>
            <person name="Antonio M."/>
            <person name="Oren A."/>
            <person name="Chaudhuri R."/>
            <person name="La Ragione R.M."/>
            <person name="Hildebrand F."/>
            <person name="Pallen M.J."/>
        </authorList>
    </citation>
    <scope>NUCLEOTIDE SEQUENCE [LARGE SCALE GENOMIC DNA]</scope>
    <source>
        <strain evidence="9 10">Sa1YUN3</strain>
    </source>
</reference>
<evidence type="ECO:0000256" key="5">
    <source>
        <dbReference type="ARBA" id="ARBA00023136"/>
    </source>
</evidence>
<feature type="transmembrane region" description="Helical" evidence="6">
    <location>
        <begin position="12"/>
        <end position="37"/>
    </location>
</feature>
<feature type="transmembrane region" description="Helical" evidence="6">
    <location>
        <begin position="413"/>
        <end position="436"/>
    </location>
</feature>
<dbReference type="PANTHER" id="PTHR30572">
    <property type="entry name" value="MEMBRANE COMPONENT OF TRANSPORTER-RELATED"/>
    <property type="match status" value="1"/>
</dbReference>
<name>A0ABR8VDZ5_9BACT</name>
<dbReference type="InterPro" id="IPR025857">
    <property type="entry name" value="MacB_PCD"/>
</dbReference>
<dbReference type="EMBL" id="JACSPQ010000017">
    <property type="protein sequence ID" value="MBD8002887.1"/>
    <property type="molecule type" value="Genomic_DNA"/>
</dbReference>
<evidence type="ECO:0000256" key="2">
    <source>
        <dbReference type="ARBA" id="ARBA00022475"/>
    </source>
</evidence>
<evidence type="ECO:0000313" key="10">
    <source>
        <dbReference type="Proteomes" id="UP000616346"/>
    </source>
</evidence>
<feature type="domain" description="ABC3 transporter permease C-terminal" evidence="7">
    <location>
        <begin position="660"/>
        <end position="774"/>
    </location>
</feature>
<feature type="domain" description="ABC3 transporter permease C-terminal" evidence="7">
    <location>
        <begin position="281"/>
        <end position="398"/>
    </location>
</feature>
<feature type="transmembrane region" description="Helical" evidence="6">
    <location>
        <begin position="744"/>
        <end position="767"/>
    </location>
</feature>
<keyword evidence="5 6" id="KW-0472">Membrane</keyword>
<evidence type="ECO:0000313" key="9">
    <source>
        <dbReference type="EMBL" id="MBD8002887.1"/>
    </source>
</evidence>
<accession>A0ABR8VDZ5</accession>
<gene>
    <name evidence="9" type="ORF">H9626_11815</name>
</gene>
<evidence type="ECO:0000256" key="1">
    <source>
        <dbReference type="ARBA" id="ARBA00004651"/>
    </source>
</evidence>
<sequence>MKTYFTFLERNKLFTLVNVAGLSISLMFVLLIANMVMRQLTVDRDLPDADRISVFANEYWAGGHYNLGDRLQSRYPEIEDWCAMSISEPFVQVNDKPVQTMGACVKKNFFEFFRFTLLEGNRKQLLTDNNSIVLTRSAALRLFGTEKALGKTLTVVPCNKETFTVTGVIEDIDNSIISSDIEIFIPFENMKYINWSCSIECTHMNNAGGSVLFFRTAPGSDLNLKSDDVASYLGEFFWIYQNSGAFKKARFIPWHDFYFSETPAVAPLNQYDFKLVVIFITVGVLILLMAVLNYISMSVAQTSYRAKEMATRRLLGSSKPSIFWRMIIESFLLTFVSFVVGFLLAKAAEPTAIELLHSKIDITGDLNGVTIMVYILFIAALTLLSGFIPATMLSNYNPMDVVKGTFRRKTKSVYLRTLNIVQSGLTIALLTCSVYLSVQIYRIVHAPLGYEFGNVLSYPSIGSQKDLQLFRNEAKKLPFVKRVSFSCGIPLDGGNNNTTYIPSADSTLEMSFQTFIVDSAFLDIYHIKITDDRHTPMGRNNFFMSEKAMKTLATIGVTDHFMSDNCGPVQIAGVFKDFRIRRDLIDHDIHPLQMQIQHPDSIYPWNVSVEVQDGDLNAYKKELDQLYKIAAKDFSFESEWYDKQIRNLYSDFSRMNSLMIIFTCAALLISLLGLTAMSIYFIAQRKRDMAVRKVFGSSSSGEMKRLMRFSLVSLLISLVIAIPLMIFGVRQIDKIVTFDSVFPWWVPLVSIATVSLISLISVFFISLKATRENPVNNLKTE</sequence>
<keyword evidence="4 6" id="KW-1133">Transmembrane helix</keyword>
<keyword evidence="10" id="KW-1185">Reference proteome</keyword>
<feature type="transmembrane region" description="Helical" evidence="6">
    <location>
        <begin position="658"/>
        <end position="683"/>
    </location>
</feature>
<evidence type="ECO:0000259" key="8">
    <source>
        <dbReference type="Pfam" id="PF12704"/>
    </source>
</evidence>
<feature type="transmembrane region" description="Helical" evidence="6">
    <location>
        <begin position="322"/>
        <end position="345"/>
    </location>
</feature>
<comment type="subcellular location">
    <subcellularLocation>
        <location evidence="1">Cell membrane</location>
        <topology evidence="1">Multi-pass membrane protein</topology>
    </subcellularLocation>
</comment>